<keyword evidence="7" id="KW-1185">Reference proteome</keyword>
<keyword evidence="3" id="KW-0597">Phosphoprotein</keyword>
<feature type="domain" description="Carrier" evidence="5">
    <location>
        <begin position="1025"/>
        <end position="1096"/>
    </location>
</feature>
<dbReference type="SMART" id="SM00823">
    <property type="entry name" value="PKS_PP"/>
    <property type="match status" value="1"/>
</dbReference>
<dbReference type="CDD" id="cd19531">
    <property type="entry name" value="LCL_NRPS-like"/>
    <property type="match status" value="1"/>
</dbReference>
<dbReference type="PROSITE" id="PS00455">
    <property type="entry name" value="AMP_BINDING"/>
    <property type="match status" value="1"/>
</dbReference>
<dbReference type="InterPro" id="IPR023213">
    <property type="entry name" value="CAT-like_dom_sf"/>
</dbReference>
<dbReference type="Pfam" id="PF13193">
    <property type="entry name" value="AMP-binding_C"/>
    <property type="match status" value="1"/>
</dbReference>
<dbReference type="FunFam" id="3.30.300.30:FF:000010">
    <property type="entry name" value="Enterobactin synthetase component F"/>
    <property type="match status" value="1"/>
</dbReference>
<evidence type="ECO:0000313" key="7">
    <source>
        <dbReference type="Proteomes" id="UP000239203"/>
    </source>
</evidence>
<dbReference type="InterPro" id="IPR045851">
    <property type="entry name" value="AMP-bd_C_sf"/>
</dbReference>
<gene>
    <name evidence="6" type="ORF">CLV40_13118</name>
</gene>
<dbReference type="InterPro" id="IPR010071">
    <property type="entry name" value="AA_adenyl_dom"/>
</dbReference>
<dbReference type="Pfam" id="PF00668">
    <property type="entry name" value="Condensation"/>
    <property type="match status" value="1"/>
</dbReference>
<protein>
    <submittedName>
        <fullName evidence="6">Amino acid adenylation domain-containing protein</fullName>
    </submittedName>
</protein>
<dbReference type="Gene3D" id="3.30.559.10">
    <property type="entry name" value="Chloramphenicol acetyltransferase-like domain"/>
    <property type="match status" value="1"/>
</dbReference>
<comment type="cofactor">
    <cofactor evidence="1">
        <name>pantetheine 4'-phosphate</name>
        <dbReference type="ChEBI" id="CHEBI:47942"/>
    </cofactor>
</comment>
<reference evidence="6 7" key="1">
    <citation type="submission" date="2018-02" db="EMBL/GenBank/DDBJ databases">
        <title>Genomic Encyclopedia of Archaeal and Bacterial Type Strains, Phase II (KMG-II): from individual species to whole genera.</title>
        <authorList>
            <person name="Goeker M."/>
        </authorList>
    </citation>
    <scope>NUCLEOTIDE SEQUENCE [LARGE SCALE GENOMIC DNA]</scope>
    <source>
        <strain evidence="6 7">YU 961-1</strain>
    </source>
</reference>
<dbReference type="GO" id="GO:0005737">
    <property type="term" value="C:cytoplasm"/>
    <property type="evidence" value="ECO:0007669"/>
    <property type="project" value="TreeGrafter"/>
</dbReference>
<dbReference type="SUPFAM" id="SSF52777">
    <property type="entry name" value="CoA-dependent acyltransferases"/>
    <property type="match status" value="2"/>
</dbReference>
<dbReference type="NCBIfam" id="TIGR01733">
    <property type="entry name" value="AA-adenyl-dom"/>
    <property type="match status" value="1"/>
</dbReference>
<dbReference type="Pfam" id="PF00975">
    <property type="entry name" value="Thioesterase"/>
    <property type="match status" value="1"/>
</dbReference>
<dbReference type="InterPro" id="IPR025110">
    <property type="entry name" value="AMP-bd_C"/>
</dbReference>
<keyword evidence="2" id="KW-0596">Phosphopantetheine</keyword>
<proteinExistence type="predicted"/>
<dbReference type="Pfam" id="PF00550">
    <property type="entry name" value="PP-binding"/>
    <property type="match status" value="1"/>
</dbReference>
<dbReference type="GO" id="GO:0043041">
    <property type="term" value="P:amino acid activation for nonribosomal peptide biosynthetic process"/>
    <property type="evidence" value="ECO:0007669"/>
    <property type="project" value="TreeGrafter"/>
</dbReference>
<dbReference type="CDD" id="cd05930">
    <property type="entry name" value="A_NRPS"/>
    <property type="match status" value="1"/>
</dbReference>
<dbReference type="InterPro" id="IPR029058">
    <property type="entry name" value="AB_hydrolase_fold"/>
</dbReference>
<dbReference type="EMBL" id="PTIX01000031">
    <property type="protein sequence ID" value="PPK63149.1"/>
    <property type="molecule type" value="Genomic_DNA"/>
</dbReference>
<dbReference type="PROSITE" id="PS50075">
    <property type="entry name" value="CARRIER"/>
    <property type="match status" value="1"/>
</dbReference>
<dbReference type="Gene3D" id="3.40.50.980">
    <property type="match status" value="2"/>
</dbReference>
<dbReference type="Gene3D" id="3.30.559.30">
    <property type="entry name" value="Nonribosomal peptide synthetase, condensation domain"/>
    <property type="match status" value="1"/>
</dbReference>
<dbReference type="Gene3D" id="1.10.1200.10">
    <property type="entry name" value="ACP-like"/>
    <property type="match status" value="1"/>
</dbReference>
<feature type="region of interest" description="Disordered" evidence="4">
    <location>
        <begin position="1002"/>
        <end position="1029"/>
    </location>
</feature>
<dbReference type="RefSeq" id="WP_181043897.1">
    <property type="nucleotide sequence ID" value="NZ_CP154825.1"/>
</dbReference>
<name>A0A2S6GD43_9PSEU</name>
<dbReference type="InterPro" id="IPR036736">
    <property type="entry name" value="ACP-like_sf"/>
</dbReference>
<dbReference type="InterPro" id="IPR001031">
    <property type="entry name" value="Thioesterase"/>
</dbReference>
<dbReference type="GO" id="GO:0031177">
    <property type="term" value="F:phosphopantetheine binding"/>
    <property type="evidence" value="ECO:0007669"/>
    <property type="project" value="InterPro"/>
</dbReference>
<evidence type="ECO:0000256" key="3">
    <source>
        <dbReference type="ARBA" id="ARBA00022553"/>
    </source>
</evidence>
<dbReference type="Gene3D" id="3.40.50.1820">
    <property type="entry name" value="alpha/beta hydrolase"/>
    <property type="match status" value="1"/>
</dbReference>
<dbReference type="InterPro" id="IPR020845">
    <property type="entry name" value="AMP-binding_CS"/>
</dbReference>
<dbReference type="SUPFAM" id="SSF56801">
    <property type="entry name" value="Acetyl-CoA synthetase-like"/>
    <property type="match status" value="1"/>
</dbReference>
<dbReference type="InterPro" id="IPR020806">
    <property type="entry name" value="PKS_PP-bd"/>
</dbReference>
<evidence type="ECO:0000313" key="6">
    <source>
        <dbReference type="EMBL" id="PPK63149.1"/>
    </source>
</evidence>
<dbReference type="PANTHER" id="PTHR45527:SF1">
    <property type="entry name" value="FATTY ACID SYNTHASE"/>
    <property type="match status" value="1"/>
</dbReference>
<dbReference type="Gene3D" id="3.30.300.30">
    <property type="match status" value="1"/>
</dbReference>
<comment type="caution">
    <text evidence="6">The sequence shown here is derived from an EMBL/GenBank/DDBJ whole genome shotgun (WGS) entry which is preliminary data.</text>
</comment>
<evidence type="ECO:0000256" key="4">
    <source>
        <dbReference type="SAM" id="MobiDB-lite"/>
    </source>
</evidence>
<dbReference type="InterPro" id="IPR000873">
    <property type="entry name" value="AMP-dep_synth/lig_dom"/>
</dbReference>
<dbReference type="FunFam" id="3.30.559.10:FF:000012">
    <property type="entry name" value="Non-ribosomal peptide synthetase"/>
    <property type="match status" value="1"/>
</dbReference>
<evidence type="ECO:0000256" key="1">
    <source>
        <dbReference type="ARBA" id="ARBA00001957"/>
    </source>
</evidence>
<dbReference type="GO" id="GO:0008610">
    <property type="term" value="P:lipid biosynthetic process"/>
    <property type="evidence" value="ECO:0007669"/>
    <property type="project" value="UniProtKB-ARBA"/>
</dbReference>
<dbReference type="InterPro" id="IPR009081">
    <property type="entry name" value="PP-bd_ACP"/>
</dbReference>
<dbReference type="InterPro" id="IPR001242">
    <property type="entry name" value="Condensation_dom"/>
</dbReference>
<dbReference type="PANTHER" id="PTHR45527">
    <property type="entry name" value="NONRIBOSOMAL PEPTIDE SYNTHETASE"/>
    <property type="match status" value="1"/>
</dbReference>
<organism evidence="6 7">
    <name type="scientific">Actinokineospora auranticolor</name>
    <dbReference type="NCBI Taxonomy" id="155976"/>
    <lineage>
        <taxon>Bacteria</taxon>
        <taxon>Bacillati</taxon>
        <taxon>Actinomycetota</taxon>
        <taxon>Actinomycetes</taxon>
        <taxon>Pseudonocardiales</taxon>
        <taxon>Pseudonocardiaceae</taxon>
        <taxon>Actinokineospora</taxon>
    </lineage>
</organism>
<accession>A0A2S6GD43</accession>
<dbReference type="Gene3D" id="2.30.38.10">
    <property type="entry name" value="Luciferase, Domain 3"/>
    <property type="match status" value="1"/>
</dbReference>
<dbReference type="Proteomes" id="UP000239203">
    <property type="component" value="Unassembled WGS sequence"/>
</dbReference>
<sequence length="1352" mass="146179">MTEIFDPALIADPGVAARVEALSPAQRALLAALLRRQDGTAAEDNRVAPRPPGLTEIPLSYAQQRLWFIDQLHPGNPAYNCPIAVRLRGELDLAALNASLRDIVTRHEAMRTRFGSRDAVPFQVVDPPGPLGLDLVDLVGLPEGEREAELVRYVLADGGAPFDLAAGPVMRTSLIRLTEREHVLLLNIHHIVTDGWSMRVFYEELAALYSAHHDGRVPDLPPLAVQYPDFALWEQNTLVGDRLARELAYWRRQLADLPALDLPTDRPHPPVAGPDGAVTYFRLDADRVAALSALGREQRATLYMTMLSAFFVLLSRYSAQRDLAVSTSVSGRPSPELESLVGFFVNTVVIRGRLDGEPTFRELLDRVRETTIGAFANQSVPFERLVEELQPVRDPGRIPLAPVIFLMDSTPDEGPRLAGLDVEPVEHDAGTAKFDLLLSIRESEGRLRARVQYRTDLFDADTIDRMIGHYLVLLDEAIADPDRPVSALPLLTAAERDQLLVAVNDTATEFPAHATLHGLVEDRAESDPDAVAAQHPGGELTYGELDAAANRLANHLVAHGVGRGSRVGLALRRTPSLLVGILGVLKAGAAYVPLDPAYPAERLTFMLDDAEIAYLVTEAEVRDGLPGTSLGVLDLTADTDVLAAASPERPAVTADPGDIAYVIYTSGSTGAPKGIELAHRGVVNNLTDLNRRHGVGPGDSVLSLSSPSFDMCVYETLGMLTSGGTTVFTDPEHAKDPAHWAGLLVEHGVTVWNSAPSLLDLLTGYLEAAPERVSLPALRVAWLGGDWVPVSLPDRVRALAPNLAFVSLGGATESSIHSIIYPVGDVDPGWTSIPYGTPMANQRAYILDDAGQPVPVGVPGELHLAGVGLARGYLNRPKLTAEKFVDRDGERLYKTGDLARWRRDGVIELLGRKDFLVKVNGLRIELGEIEAALRDHDDVGDAVVAARTDDAGDRQLVGYLVAEPGAALDVPAVRRFLENRLPGYMVPPVLMVIDEIPVSPNGKVDREALPDPRREGGTGRTTGGPPRNELEEHIVEVWRSLLGVHTIGIDEDFFDLGGDSFKAIRVAQLVRPGLPVVELFKNPTPRRLAEFIGSGRAAESASRLLHPLTPESGTPDLTLVCVPYGGGNVVSYQPLAERLPKRLALWAAALPGHDLSVADDDLVPIAESARRCADELLDRITGPIALYGQCAGSALAVKLAQELEDRGVELTAVYIGAVLPDPDPAASVARVHREGGPGEAFYQHMRGLGGFDGVLSDEDRDGILRVIWHDMAQAAGFFLDSEQAPRPPLRAPIRLVIGDDDHATVGFETRYVEWGRFGSSVQLSVIPGGGHYFVKHHARELAELLSAFHPLT</sequence>
<dbReference type="FunFam" id="3.40.50.12780:FF:000012">
    <property type="entry name" value="Non-ribosomal peptide synthetase"/>
    <property type="match status" value="1"/>
</dbReference>
<dbReference type="SUPFAM" id="SSF53474">
    <property type="entry name" value="alpha/beta-Hydrolases"/>
    <property type="match status" value="1"/>
</dbReference>
<dbReference type="GO" id="GO:0044550">
    <property type="term" value="P:secondary metabolite biosynthetic process"/>
    <property type="evidence" value="ECO:0007669"/>
    <property type="project" value="UniProtKB-ARBA"/>
</dbReference>
<dbReference type="FunFam" id="3.40.50.980:FF:000001">
    <property type="entry name" value="Non-ribosomal peptide synthetase"/>
    <property type="match status" value="1"/>
</dbReference>
<evidence type="ECO:0000256" key="2">
    <source>
        <dbReference type="ARBA" id="ARBA00022450"/>
    </source>
</evidence>
<dbReference type="GO" id="GO:0003824">
    <property type="term" value="F:catalytic activity"/>
    <property type="evidence" value="ECO:0007669"/>
    <property type="project" value="InterPro"/>
</dbReference>
<dbReference type="Pfam" id="PF00501">
    <property type="entry name" value="AMP-binding"/>
    <property type="match status" value="1"/>
</dbReference>
<feature type="compositionally biased region" description="Basic and acidic residues" evidence="4">
    <location>
        <begin position="1003"/>
        <end position="1017"/>
    </location>
</feature>
<evidence type="ECO:0000259" key="5">
    <source>
        <dbReference type="PROSITE" id="PS50075"/>
    </source>
</evidence>